<organism evidence="2 3">
    <name type="scientific">Eumeta variegata</name>
    <name type="common">Bagworm moth</name>
    <name type="synonym">Eumeta japonica</name>
    <dbReference type="NCBI Taxonomy" id="151549"/>
    <lineage>
        <taxon>Eukaryota</taxon>
        <taxon>Metazoa</taxon>
        <taxon>Ecdysozoa</taxon>
        <taxon>Arthropoda</taxon>
        <taxon>Hexapoda</taxon>
        <taxon>Insecta</taxon>
        <taxon>Pterygota</taxon>
        <taxon>Neoptera</taxon>
        <taxon>Endopterygota</taxon>
        <taxon>Lepidoptera</taxon>
        <taxon>Glossata</taxon>
        <taxon>Ditrysia</taxon>
        <taxon>Tineoidea</taxon>
        <taxon>Psychidae</taxon>
        <taxon>Oiketicinae</taxon>
        <taxon>Eumeta</taxon>
    </lineage>
</organism>
<name>A0A4C1XFX7_EUMVA</name>
<dbReference type="Proteomes" id="UP000299102">
    <property type="component" value="Unassembled WGS sequence"/>
</dbReference>
<proteinExistence type="predicted"/>
<reference evidence="2 3" key="1">
    <citation type="journal article" date="2019" name="Commun. Biol.">
        <title>The bagworm genome reveals a unique fibroin gene that provides high tensile strength.</title>
        <authorList>
            <person name="Kono N."/>
            <person name="Nakamura H."/>
            <person name="Ohtoshi R."/>
            <person name="Tomita M."/>
            <person name="Numata K."/>
            <person name="Arakawa K."/>
        </authorList>
    </citation>
    <scope>NUCLEOTIDE SEQUENCE [LARGE SCALE GENOMIC DNA]</scope>
</reference>
<sequence length="149" mass="16258">MISAICRRGGAARERPRQMAPTEIIRFTGKCGPPAADDGRPAAGGWTATPTGTRRELSSANYTWISEVGVVHPTRIASQPSSCEARLIKSERKKTLSIIDHAATLQEIRRPKRSVRIVKRAIRGCHAAIAEIAVKAGPSSRIILNKFYE</sequence>
<keyword evidence="3" id="KW-1185">Reference proteome</keyword>
<comment type="caution">
    <text evidence="2">The sequence shown here is derived from an EMBL/GenBank/DDBJ whole genome shotgun (WGS) entry which is preliminary data.</text>
</comment>
<protein>
    <submittedName>
        <fullName evidence="2">Uncharacterized protein</fullName>
    </submittedName>
</protein>
<dbReference type="EMBL" id="BGZK01000804">
    <property type="protein sequence ID" value="GBP61117.1"/>
    <property type="molecule type" value="Genomic_DNA"/>
</dbReference>
<gene>
    <name evidence="2" type="ORF">EVAR_89783_1</name>
</gene>
<evidence type="ECO:0000313" key="3">
    <source>
        <dbReference type="Proteomes" id="UP000299102"/>
    </source>
</evidence>
<evidence type="ECO:0000256" key="1">
    <source>
        <dbReference type="SAM" id="MobiDB-lite"/>
    </source>
</evidence>
<feature type="region of interest" description="Disordered" evidence="1">
    <location>
        <begin position="30"/>
        <end position="50"/>
    </location>
</feature>
<dbReference type="AlphaFoldDB" id="A0A4C1XFX7"/>
<evidence type="ECO:0000313" key="2">
    <source>
        <dbReference type="EMBL" id="GBP61117.1"/>
    </source>
</evidence>
<feature type="compositionally biased region" description="Low complexity" evidence="1">
    <location>
        <begin position="32"/>
        <end position="50"/>
    </location>
</feature>
<accession>A0A4C1XFX7</accession>